<sequence>MRIVVVGASVAGIRTVQALRARGYRGAITVIGEERHVPYDKPPLSKEMLDGSADVTPPPLLTPADIDALDVELLLGVRATGLDPVRRTVAAVAGAEIGYDTLIIATGVRPRSLPGAESRGNVHTLRTVDDAVALRRELVAGRRGVIVGAGFIGAEVASAARAHGVEVTLVEAQSTPHAQQFGPDIGRAMAQLHACHGVDLRFGVGFAEFIGSPRVQAVRLTDGTELAADFVVVGIGARPATDWLTTSGLPVEDGICCEESLCVPGFPDIYAVGDIARRRHPFYGEALRIEHWTNANDHASIVAAAILGEPLPRATLPYVWSDQYGKRIQIIGRPALGTARILRGDLISGDLVAGYADTDGVLVGALVVDNPRLLGGFRRAITGGQHIDEYEQTAASASRRTKQPR</sequence>
<name>A0A231GX94_9NOCA</name>
<dbReference type="EC" id="1.18.1.5" evidence="7"/>
<evidence type="ECO:0000256" key="3">
    <source>
        <dbReference type="ARBA" id="ARBA00022827"/>
    </source>
</evidence>
<dbReference type="GO" id="GO:0016651">
    <property type="term" value="F:oxidoreductase activity, acting on NAD(P)H"/>
    <property type="evidence" value="ECO:0007669"/>
    <property type="project" value="TreeGrafter"/>
</dbReference>
<dbReference type="PRINTS" id="PR00368">
    <property type="entry name" value="FADPNR"/>
</dbReference>
<dbReference type="SUPFAM" id="SSF51905">
    <property type="entry name" value="FAD/NAD(P)-binding domain"/>
    <property type="match status" value="2"/>
</dbReference>
<dbReference type="InterPro" id="IPR036188">
    <property type="entry name" value="FAD/NAD-bd_sf"/>
</dbReference>
<dbReference type="Pfam" id="PF07992">
    <property type="entry name" value="Pyr_redox_2"/>
    <property type="match status" value="1"/>
</dbReference>
<dbReference type="Pfam" id="PF14759">
    <property type="entry name" value="Reductase_C"/>
    <property type="match status" value="1"/>
</dbReference>
<keyword evidence="8" id="KW-1185">Reference proteome</keyword>
<evidence type="ECO:0000313" key="7">
    <source>
        <dbReference type="EMBL" id="OXR41253.1"/>
    </source>
</evidence>
<comment type="caution">
    <text evidence="7">The sequence shown here is derived from an EMBL/GenBank/DDBJ whole genome shotgun (WGS) entry which is preliminary data.</text>
</comment>
<dbReference type="AlphaFoldDB" id="A0A231GX94"/>
<evidence type="ECO:0000259" key="5">
    <source>
        <dbReference type="Pfam" id="PF07992"/>
    </source>
</evidence>
<evidence type="ECO:0000256" key="4">
    <source>
        <dbReference type="ARBA" id="ARBA00023002"/>
    </source>
</evidence>
<dbReference type="Gene3D" id="3.50.50.60">
    <property type="entry name" value="FAD/NAD(P)-binding domain"/>
    <property type="match status" value="2"/>
</dbReference>
<evidence type="ECO:0000256" key="2">
    <source>
        <dbReference type="ARBA" id="ARBA00022630"/>
    </source>
</evidence>
<keyword evidence="4 7" id="KW-0560">Oxidoreductase</keyword>
<dbReference type="RefSeq" id="WP_094027689.1">
    <property type="nucleotide sequence ID" value="NZ_NGAF01000021.1"/>
</dbReference>
<dbReference type="PANTHER" id="PTHR43557:SF2">
    <property type="entry name" value="RIESKE DOMAIN-CONTAINING PROTEIN-RELATED"/>
    <property type="match status" value="1"/>
</dbReference>
<dbReference type="InterPro" id="IPR050446">
    <property type="entry name" value="FAD-oxidoreductase/Apoptosis"/>
</dbReference>
<dbReference type="SUPFAM" id="SSF55424">
    <property type="entry name" value="FAD/NAD-linked reductases, dimerisation (C-terminal) domain"/>
    <property type="match status" value="1"/>
</dbReference>
<proteinExistence type="predicted"/>
<feature type="domain" description="FAD/NAD(P)-binding" evidence="5">
    <location>
        <begin position="1"/>
        <end position="299"/>
    </location>
</feature>
<comment type="cofactor">
    <cofactor evidence="1">
        <name>FAD</name>
        <dbReference type="ChEBI" id="CHEBI:57692"/>
    </cofactor>
</comment>
<dbReference type="EMBL" id="NGAF01000021">
    <property type="protein sequence ID" value="OXR41253.1"/>
    <property type="molecule type" value="Genomic_DNA"/>
</dbReference>
<organism evidence="7 8">
    <name type="scientific">Nocardia cerradoensis</name>
    <dbReference type="NCBI Taxonomy" id="85688"/>
    <lineage>
        <taxon>Bacteria</taxon>
        <taxon>Bacillati</taxon>
        <taxon>Actinomycetota</taxon>
        <taxon>Actinomycetes</taxon>
        <taxon>Mycobacteriales</taxon>
        <taxon>Nocardiaceae</taxon>
        <taxon>Nocardia</taxon>
    </lineage>
</organism>
<dbReference type="InterPro" id="IPR023753">
    <property type="entry name" value="FAD/NAD-binding_dom"/>
</dbReference>
<gene>
    <name evidence="7" type="primary">camA</name>
    <name evidence="7" type="ORF">B7C42_06651</name>
</gene>
<evidence type="ECO:0000256" key="1">
    <source>
        <dbReference type="ARBA" id="ARBA00001974"/>
    </source>
</evidence>
<keyword evidence="2" id="KW-0285">Flavoprotein</keyword>
<dbReference type="Proteomes" id="UP000215506">
    <property type="component" value="Unassembled WGS sequence"/>
</dbReference>
<feature type="domain" description="Reductase C-terminal" evidence="6">
    <location>
        <begin position="318"/>
        <end position="391"/>
    </location>
</feature>
<evidence type="ECO:0000259" key="6">
    <source>
        <dbReference type="Pfam" id="PF14759"/>
    </source>
</evidence>
<dbReference type="InterPro" id="IPR016156">
    <property type="entry name" value="FAD/NAD-linked_Rdtase_dimer_sf"/>
</dbReference>
<keyword evidence="3" id="KW-0274">FAD</keyword>
<reference evidence="7 8" key="1">
    <citation type="submission" date="2017-07" db="EMBL/GenBank/DDBJ databases">
        <title>First draft Genome Sequence of Nocardia cerradoensis isolated from human infection.</title>
        <authorList>
            <person name="Carrasco G."/>
        </authorList>
    </citation>
    <scope>NUCLEOTIDE SEQUENCE [LARGE SCALE GENOMIC DNA]</scope>
    <source>
        <strain evidence="7 8">CNM20130759</strain>
    </source>
</reference>
<evidence type="ECO:0000313" key="8">
    <source>
        <dbReference type="Proteomes" id="UP000215506"/>
    </source>
</evidence>
<dbReference type="PANTHER" id="PTHR43557">
    <property type="entry name" value="APOPTOSIS-INDUCING FACTOR 1"/>
    <property type="match status" value="1"/>
</dbReference>
<protein>
    <submittedName>
        <fullName evidence="7">Putidaredoxin reductase</fullName>
        <ecNumber evidence="7">1.18.1.5</ecNumber>
    </submittedName>
</protein>
<dbReference type="GO" id="GO:0005737">
    <property type="term" value="C:cytoplasm"/>
    <property type="evidence" value="ECO:0007669"/>
    <property type="project" value="TreeGrafter"/>
</dbReference>
<accession>A0A231GX94</accession>
<dbReference type="InterPro" id="IPR028202">
    <property type="entry name" value="Reductase_C"/>
</dbReference>
<dbReference type="PRINTS" id="PR00411">
    <property type="entry name" value="PNDRDTASEI"/>
</dbReference>
<dbReference type="Gene3D" id="3.30.390.30">
    <property type="match status" value="1"/>
</dbReference>